<dbReference type="InterPro" id="IPR003593">
    <property type="entry name" value="AAA+_ATPase"/>
</dbReference>
<dbReference type="CDD" id="cd00060">
    <property type="entry name" value="FHA"/>
    <property type="match status" value="1"/>
</dbReference>
<dbReference type="Pfam" id="PF16697">
    <property type="entry name" value="Yop-YscD_cpl"/>
    <property type="match status" value="1"/>
</dbReference>
<feature type="domain" description="FtsK" evidence="7">
    <location>
        <begin position="525"/>
        <end position="708"/>
    </location>
</feature>
<keyword evidence="1" id="KW-0597">Phosphoprotein</keyword>
<dbReference type="InterPro" id="IPR000253">
    <property type="entry name" value="FHA_dom"/>
</dbReference>
<reference evidence="8 9" key="1">
    <citation type="submission" date="2024-09" db="EMBL/GenBank/DDBJ databases">
        <authorList>
            <person name="Sun Q."/>
            <person name="Mori K."/>
        </authorList>
    </citation>
    <scope>NUCLEOTIDE SEQUENCE [LARGE SCALE GENOMIC DNA]</scope>
    <source>
        <strain evidence="8 9">JCM 12763</strain>
    </source>
</reference>
<dbReference type="Pfam" id="PF01580">
    <property type="entry name" value="FtsK_SpoIIIE"/>
    <property type="match status" value="1"/>
</dbReference>
<evidence type="ECO:0000256" key="1">
    <source>
        <dbReference type="ARBA" id="ARBA00022553"/>
    </source>
</evidence>
<dbReference type="PROSITE" id="PS50006">
    <property type="entry name" value="FHA_DOMAIN"/>
    <property type="match status" value="1"/>
</dbReference>
<evidence type="ECO:0000313" key="9">
    <source>
        <dbReference type="Proteomes" id="UP001589613"/>
    </source>
</evidence>
<dbReference type="Gene3D" id="2.60.200.20">
    <property type="match status" value="1"/>
</dbReference>
<sequence length="1278" mass="134202">MITLPGRRGPRYAVVEGADGVTAAQVHAQLGWPGPVPPSDQPLHGYAVGAPVPAPPPPLPRVVVADGPDAGAGVPLVPGAWVSVGRDPSCDLTIHDRSLSRRHLRVRLDRDGVVLDDLGSTNGLRWSPGREDDDGTRRWPPGCDLIVGGSRLRLLTRTGAPAAVRPWGGRSLVRPWPRTVPDRPGADLTTPSPPEPPVVHPPSAWAWGLPLAASVVLAAVLRMPFLLLFGLMAPAMMLGHHLGERRRARAEHRAACARHLEDVGAVAREHRRATEADLARLRSRHPGLGGVVATLLPTVSTELWARATEPLEVVLGRSRCASAVRLDGRAGVHDDAPLVLDLGRPLVVVGPSPLRDGLVRSLLLQAATTHPPSALAVLLDPDATPPGPWDLLAWLPHSRPASQDGPLQLRWGQDVALVDDVRDAPAGHARVEVRDATHAVLRRPGDPDVPFLPTMLDLPRARHLARVLGGHDEDLPVEAGAPGAGDAALGDLLPWPSGAADVRRGWAASGDPPGLPVPVGTDGQGRPVAVDLVRDGPHALVAGTTGAGKSELLRTLVAGLALTCPPSRLGVLLLDYKGGSSLGQLARLPHAVGLVTDLDPYLAQRVLVSLQAELRRRERVLAEAGLRAVVGADGPVPRLLVVVDEFRVLAEEMPDFLGGLVRVATVGRSLGVHLVLATQRPAGAVTPDLRANVNLRVALRVRDVTDSLDVLEVPDAAHLPEDRPGAALLRTGAGPPRRFQAAPVGPPRRAGGQDAQDVLTCGNPSWAAVREVPDVWTGWRALTGADAAVRAGDHADQACSDPVEDLVPHLRRAAEEPSGDAIPVGHARAVWCPPLPDRLDPPDPGTWALADRPEQQSREALTWGATEHVALVGAPRSGRTTAARALLAAAGPVWVYVVDPARGLDGTEVARHPGLRAWVGPDDPAHATAVLRALCRTVERRRQEDRAGSSPVVVVVDGWDRWVQEQEDCGHDVRDLTQRLLRDGPAVGVSVILTGDRQLVAGTVARHVPETWLLPTHDPTDVVAAGLRPAQVPGQRPPGRAVRTRDGLVAQVVLPSAGGHDVEPPRGDPPPRLRPLPRHLPPDGPWAVGGDEAAAIPLPTGSALVLGPPASGVTHALATLAGTAMPGGGTRTEADGEGTRDLLHAGVLWVPGPGAWDEQDLSVALDGPVATVVLDETHLLVGSRTEEVVLDWAARTGGRLLVGGELTACASSFRGAVPFVGRHRTGLVLQPSRAGHGAPLAVDLPTGDVRVPGRGVLVVRGRCTRVQVRAPDGPPAVP</sequence>
<keyword evidence="2 4" id="KW-0547">Nucleotide-binding</keyword>
<dbReference type="InterPro" id="IPR008984">
    <property type="entry name" value="SMAD_FHA_dom_sf"/>
</dbReference>
<keyword evidence="9" id="KW-1185">Reference proteome</keyword>
<feature type="region of interest" description="Disordered" evidence="5">
    <location>
        <begin position="1055"/>
        <end position="1080"/>
    </location>
</feature>
<feature type="domain" description="FHA" evidence="6">
    <location>
        <begin position="82"/>
        <end position="123"/>
    </location>
</feature>
<feature type="binding site" evidence="4">
    <location>
        <begin position="543"/>
        <end position="550"/>
    </location>
    <ligand>
        <name>ATP</name>
        <dbReference type="ChEBI" id="CHEBI:30616"/>
    </ligand>
</feature>
<dbReference type="SMART" id="SM00382">
    <property type="entry name" value="AAA"/>
    <property type="match status" value="3"/>
</dbReference>
<evidence type="ECO:0000256" key="3">
    <source>
        <dbReference type="ARBA" id="ARBA00022840"/>
    </source>
</evidence>
<dbReference type="PANTHER" id="PTHR22683">
    <property type="entry name" value="SPORULATION PROTEIN RELATED"/>
    <property type="match status" value="1"/>
</dbReference>
<evidence type="ECO:0000259" key="6">
    <source>
        <dbReference type="PROSITE" id="PS50006"/>
    </source>
</evidence>
<dbReference type="SUPFAM" id="SSF52540">
    <property type="entry name" value="P-loop containing nucleoside triphosphate hydrolases"/>
    <property type="match status" value="2"/>
</dbReference>
<accession>A0ABV5V017</accession>
<dbReference type="RefSeq" id="WP_238330339.1">
    <property type="nucleotide sequence ID" value="NZ_JBHMAX010000007.1"/>
</dbReference>
<dbReference type="Gene3D" id="3.40.50.300">
    <property type="entry name" value="P-loop containing nucleotide triphosphate hydrolases"/>
    <property type="match status" value="2"/>
</dbReference>
<protein>
    <submittedName>
        <fullName evidence="8">FtsK/SpoIIIE domain-containing protein</fullName>
    </submittedName>
</protein>
<evidence type="ECO:0000256" key="4">
    <source>
        <dbReference type="PROSITE-ProRule" id="PRU00289"/>
    </source>
</evidence>
<dbReference type="EMBL" id="JBHMAX010000007">
    <property type="protein sequence ID" value="MFB9731083.1"/>
    <property type="molecule type" value="Genomic_DNA"/>
</dbReference>
<evidence type="ECO:0000256" key="2">
    <source>
        <dbReference type="ARBA" id="ARBA00022741"/>
    </source>
</evidence>
<keyword evidence="3 4" id="KW-0067">ATP-binding</keyword>
<evidence type="ECO:0000259" key="7">
    <source>
        <dbReference type="PROSITE" id="PS50901"/>
    </source>
</evidence>
<organism evidence="8 9">
    <name type="scientific">Ornithinimicrobium kibberense</name>
    <dbReference type="NCBI Taxonomy" id="282060"/>
    <lineage>
        <taxon>Bacteria</taxon>
        <taxon>Bacillati</taxon>
        <taxon>Actinomycetota</taxon>
        <taxon>Actinomycetes</taxon>
        <taxon>Micrococcales</taxon>
        <taxon>Ornithinimicrobiaceae</taxon>
        <taxon>Ornithinimicrobium</taxon>
    </lineage>
</organism>
<dbReference type="SUPFAM" id="SSF49879">
    <property type="entry name" value="SMAD/FHA domain"/>
    <property type="match status" value="1"/>
</dbReference>
<feature type="region of interest" description="Disordered" evidence="5">
    <location>
        <begin position="175"/>
        <end position="196"/>
    </location>
</feature>
<dbReference type="PROSITE" id="PS50901">
    <property type="entry name" value="FTSK"/>
    <property type="match status" value="1"/>
</dbReference>
<proteinExistence type="predicted"/>
<gene>
    <name evidence="8" type="ORF">ACFFN0_03390</name>
</gene>
<dbReference type="InterPro" id="IPR027417">
    <property type="entry name" value="P-loop_NTPase"/>
</dbReference>
<dbReference type="InterPro" id="IPR050206">
    <property type="entry name" value="FtsK/SpoIIIE/SftA"/>
</dbReference>
<evidence type="ECO:0000313" key="8">
    <source>
        <dbReference type="EMBL" id="MFB9731083.1"/>
    </source>
</evidence>
<dbReference type="PANTHER" id="PTHR22683:SF1">
    <property type="entry name" value="TYPE VII SECRETION SYSTEM PROTEIN ESSC"/>
    <property type="match status" value="1"/>
</dbReference>
<dbReference type="InterPro" id="IPR032030">
    <property type="entry name" value="YscD_cytoplasmic_dom"/>
</dbReference>
<feature type="region of interest" description="Disordered" evidence="5">
    <location>
        <begin position="727"/>
        <end position="755"/>
    </location>
</feature>
<evidence type="ECO:0000256" key="5">
    <source>
        <dbReference type="SAM" id="MobiDB-lite"/>
    </source>
</evidence>
<feature type="compositionally biased region" description="Basic and acidic residues" evidence="5">
    <location>
        <begin position="1060"/>
        <end position="1071"/>
    </location>
</feature>
<comment type="caution">
    <text evidence="8">The sequence shown here is derived from an EMBL/GenBank/DDBJ whole genome shotgun (WGS) entry which is preliminary data.</text>
</comment>
<name>A0ABV5V017_9MICO</name>
<dbReference type="Proteomes" id="UP001589613">
    <property type="component" value="Unassembled WGS sequence"/>
</dbReference>
<dbReference type="InterPro" id="IPR002543">
    <property type="entry name" value="FtsK_dom"/>
</dbReference>